<proteinExistence type="evidence at transcript level"/>
<organism evidence="1">
    <name type="scientific">Amblyomma triste</name>
    <name type="common">Neotropical tick</name>
    <dbReference type="NCBI Taxonomy" id="251400"/>
    <lineage>
        <taxon>Eukaryota</taxon>
        <taxon>Metazoa</taxon>
        <taxon>Ecdysozoa</taxon>
        <taxon>Arthropoda</taxon>
        <taxon>Chelicerata</taxon>
        <taxon>Arachnida</taxon>
        <taxon>Acari</taxon>
        <taxon>Parasitiformes</taxon>
        <taxon>Ixodida</taxon>
        <taxon>Ixodoidea</taxon>
        <taxon>Ixodidae</taxon>
        <taxon>Amblyomminae</taxon>
        <taxon>Amblyomma</taxon>
    </lineage>
</organism>
<sequence length="141" mass="15719">MLLFAFFCTIYISYAKLLFTRTFYTLFALLQIVDVLVKMKSPYLTAKCVQYAVYKCRSQVMLLRTAVLVLFGLFADGNLRESSALNVGACGTLALNSLSSLFMKILWATAPNLAVMPSLAGDKEKINSLDPVLEKKSDLFH</sequence>
<dbReference type="EMBL" id="GBBM01007527">
    <property type="protein sequence ID" value="JAC27891.1"/>
    <property type="molecule type" value="mRNA"/>
</dbReference>
<evidence type="ECO:0000313" key="1">
    <source>
        <dbReference type="EMBL" id="JAC27891.1"/>
    </source>
</evidence>
<accession>A0A023G134</accession>
<name>A0A023G134_AMBTT</name>
<protein>
    <submittedName>
        <fullName evidence="1">Putative secreted protein</fullName>
    </submittedName>
</protein>
<reference evidence="1" key="1">
    <citation type="submission" date="2014-03" db="EMBL/GenBank/DDBJ databases">
        <title>The sialotranscriptome of Amblyomma triste, Amblyomma parvum and Amblyomma cajennense ticks, uncovered by 454-based RNA-seq.</title>
        <authorList>
            <person name="Garcia G.R."/>
            <person name="Gardinassi L.G."/>
            <person name="Ribeiro J.M."/>
            <person name="Anatriello E."/>
            <person name="Ferreira B.R."/>
            <person name="Moreira H.N."/>
            <person name="Mafra C."/>
            <person name="Olegario M.M."/>
            <person name="Szabo P.J."/>
            <person name="Miranda-Santos I.K."/>
            <person name="Maruyama S.R."/>
        </authorList>
    </citation>
    <scope>NUCLEOTIDE SEQUENCE</scope>
    <source>
        <strain evidence="1">Mato Grasso do Sul</strain>
        <tissue evidence="1">Salivary glands</tissue>
    </source>
</reference>
<dbReference type="AlphaFoldDB" id="A0A023G134"/>